<keyword evidence="6" id="KW-0378">Hydrolase</keyword>
<evidence type="ECO:0000313" key="15">
    <source>
        <dbReference type="EnsemblMetazoa" id="XP_030841274"/>
    </source>
</evidence>
<dbReference type="AlphaFoldDB" id="A0A7M7NTJ8"/>
<comment type="similarity">
    <text evidence="2">Belongs to the ABC transporter superfamily. ABCD family. Peroxisomal fatty acyl CoA transporter (TC 3.A.1.203) subfamily.</text>
</comment>
<evidence type="ECO:0000256" key="3">
    <source>
        <dbReference type="ARBA" id="ARBA00022448"/>
    </source>
</evidence>
<sequence>MSQLLRASIHKNLRNPKVIGGVAVALFVAYQVKSGASVLHRSGLGGLLTRDPVKKTGSTGTNNGQHNSDAQGEVTGENSSPQHSANPSSSSTLVGKDFYIRLRKLFRIILPGIWTKEFGILFLHTVSLVTRTFLSIYVAHLEGGMVKTIVDTNLRGFIYQIMKWLALAVPATFINSTIRFLESSLSLAFRTRLVDHSYNLYFKNQTYYRVGNLDSRIANVDQNLTEDVTIFCESVAHLYSSLTKPLLDVVLMTIALVRLARQGNAGTNVPGLIAGSVLILTAKILRMASPKFGRLVAEEAHRKGQLRFVHSRIITNAEEIAFYNGHEVEHRNLLQKYHSLKRQMTLIFKKRLWYVMLEQFLMKYMWSASGMMMVAIPIMTSEGPTLVDGEVVSESEEVSLRTQGFTTAKGLLSSAADAIERIMSSYKEVTELAGYSARVSDMLTVFEDVSKGRYVRNTVSNNGKVKGQKVIKEVTSSADLRGEVTTTDSALIIAENLPIITPNQDEVISSLSLKVSPGMHLLITGPNGCGKSSLFRILCGLWPVYRGKLVKPDPHHMVFIPQRPYMSLGTLRDQVIYPDSLKEMAKKGMTDDDLENILGIVNLQYIVTREGGWDSVSDWKDVFSGGEKQRMGMARLFYHKPQFALLDECTSAVSIDVEGKIFQAAKDAGIIMLTITHRPSLWKYHTHLLQFDGTGQWRLEELDTAARLSLNEEKQRLESQLSGIPGMQERLNELCEILGEDSVQRTVPSKDKKKNGSDEEEEVVGEGGGETRNGAPEAAESDQ</sequence>
<dbReference type="GO" id="GO:0005778">
    <property type="term" value="C:peroxisomal membrane"/>
    <property type="evidence" value="ECO:0000318"/>
    <property type="project" value="GO_Central"/>
</dbReference>
<dbReference type="PANTHER" id="PTHR11384:SF67">
    <property type="entry name" value="ATP-BINDING CASSETTE SUB-FAMILY D MEMBER 1"/>
    <property type="match status" value="1"/>
</dbReference>
<dbReference type="GO" id="GO:0042626">
    <property type="term" value="F:ATPase-coupled transmembrane transporter activity"/>
    <property type="evidence" value="ECO:0000318"/>
    <property type="project" value="GO_Central"/>
</dbReference>
<accession>A0A7M7NTJ8</accession>
<keyword evidence="4" id="KW-0812">Transmembrane</keyword>
<evidence type="ECO:0000256" key="8">
    <source>
        <dbReference type="ARBA" id="ARBA00022967"/>
    </source>
</evidence>
<dbReference type="RefSeq" id="XP_794046.2">
    <property type="nucleotide sequence ID" value="XM_788953.4"/>
</dbReference>
<dbReference type="PROSITE" id="PS00211">
    <property type="entry name" value="ABC_TRANSPORTER_1"/>
    <property type="match status" value="1"/>
</dbReference>
<evidence type="ECO:0000256" key="10">
    <source>
        <dbReference type="ARBA" id="ARBA00023136"/>
    </source>
</evidence>
<dbReference type="PROSITE" id="PS50929">
    <property type="entry name" value="ABC_TM1F"/>
    <property type="match status" value="1"/>
</dbReference>
<keyword evidence="16" id="KW-1185">Reference proteome</keyword>
<name>A0A7M7NTJ8_STRPU</name>
<feature type="region of interest" description="Disordered" evidence="12">
    <location>
        <begin position="742"/>
        <end position="783"/>
    </location>
</feature>
<dbReference type="InterPro" id="IPR003439">
    <property type="entry name" value="ABC_transporter-like_ATP-bd"/>
</dbReference>
<dbReference type="GO" id="GO:0015910">
    <property type="term" value="P:long-chain fatty acid import into peroxisome"/>
    <property type="evidence" value="ECO:0000318"/>
    <property type="project" value="GO_Central"/>
</dbReference>
<dbReference type="FunFam" id="3.40.50.300:FF:000800">
    <property type="entry name" value="ATP-binding cassette sub-family D member 1"/>
    <property type="match status" value="1"/>
</dbReference>
<dbReference type="InterPro" id="IPR027417">
    <property type="entry name" value="P-loop_NTPase"/>
</dbReference>
<dbReference type="GO" id="GO:0016887">
    <property type="term" value="F:ATP hydrolysis activity"/>
    <property type="evidence" value="ECO:0007669"/>
    <property type="project" value="InterPro"/>
</dbReference>
<dbReference type="FunCoup" id="A0A7M7NTJ8">
    <property type="interactions" value="760"/>
</dbReference>
<dbReference type="EnsemblMetazoa" id="XM_788953">
    <property type="protein sequence ID" value="XP_794046"/>
    <property type="gene ID" value="LOC589309"/>
</dbReference>
<evidence type="ECO:0000256" key="2">
    <source>
        <dbReference type="ARBA" id="ARBA00008575"/>
    </source>
</evidence>
<evidence type="ECO:0000256" key="4">
    <source>
        <dbReference type="ARBA" id="ARBA00022692"/>
    </source>
</evidence>
<dbReference type="Gene3D" id="1.20.1560.10">
    <property type="entry name" value="ABC transporter type 1, transmembrane domain"/>
    <property type="match status" value="1"/>
</dbReference>
<dbReference type="SUPFAM" id="SSF90123">
    <property type="entry name" value="ABC transporter transmembrane region"/>
    <property type="match status" value="1"/>
</dbReference>
<keyword evidence="8" id="KW-1278">Translocase</keyword>
<dbReference type="CDD" id="cd03223">
    <property type="entry name" value="ABCD_peroxisomal_ALDP"/>
    <property type="match status" value="1"/>
</dbReference>
<dbReference type="GO" id="GO:0140359">
    <property type="term" value="F:ABC-type transporter activity"/>
    <property type="evidence" value="ECO:0007669"/>
    <property type="project" value="InterPro"/>
</dbReference>
<keyword evidence="3" id="KW-0813">Transport</keyword>
<keyword evidence="7" id="KW-0067">ATP-binding</keyword>
<dbReference type="OMA" id="VSERTHY"/>
<dbReference type="InterPro" id="IPR036640">
    <property type="entry name" value="ABC1_TM_sf"/>
</dbReference>
<evidence type="ECO:0000256" key="6">
    <source>
        <dbReference type="ARBA" id="ARBA00022801"/>
    </source>
</evidence>
<dbReference type="GO" id="GO:0007031">
    <property type="term" value="P:peroxisome organization"/>
    <property type="evidence" value="ECO:0000318"/>
    <property type="project" value="GO_Central"/>
</dbReference>
<dbReference type="GeneID" id="753304"/>
<dbReference type="SUPFAM" id="SSF52540">
    <property type="entry name" value="P-loop containing nucleoside triphosphate hydrolases"/>
    <property type="match status" value="1"/>
</dbReference>
<dbReference type="Pfam" id="PF00005">
    <property type="entry name" value="ABC_tran"/>
    <property type="match status" value="1"/>
</dbReference>
<evidence type="ECO:0000256" key="7">
    <source>
        <dbReference type="ARBA" id="ARBA00022840"/>
    </source>
</evidence>
<dbReference type="InParanoid" id="A0A7M7NTJ8"/>
<dbReference type="Gene3D" id="3.40.50.300">
    <property type="entry name" value="P-loop containing nucleotide triphosphate hydrolases"/>
    <property type="match status" value="1"/>
</dbReference>
<protein>
    <recommendedName>
        <fullName evidence="17">ATP-binding cassette sub-family D member 2</fullName>
    </recommendedName>
</protein>
<dbReference type="PANTHER" id="PTHR11384">
    <property type="entry name" value="ATP-BINDING CASSETTE, SUB-FAMILY D MEMBER"/>
    <property type="match status" value="1"/>
</dbReference>
<feature type="compositionally biased region" description="Low complexity" evidence="12">
    <location>
        <begin position="78"/>
        <end position="91"/>
    </location>
</feature>
<comment type="subcellular location">
    <subcellularLocation>
        <location evidence="1">Peroxisome membrane</location>
        <topology evidence="1">Multi-pass membrane protein</topology>
    </subcellularLocation>
</comment>
<reference evidence="16" key="1">
    <citation type="submission" date="2015-02" db="EMBL/GenBank/DDBJ databases">
        <title>Genome sequencing for Strongylocentrotus purpuratus.</title>
        <authorList>
            <person name="Murali S."/>
            <person name="Liu Y."/>
            <person name="Vee V."/>
            <person name="English A."/>
            <person name="Wang M."/>
            <person name="Skinner E."/>
            <person name="Han Y."/>
            <person name="Muzny D.M."/>
            <person name="Worley K.C."/>
            <person name="Gibbs R.A."/>
        </authorList>
    </citation>
    <scope>NUCLEOTIDE SEQUENCE</scope>
</reference>
<feature type="compositionally biased region" description="Polar residues" evidence="12">
    <location>
        <begin position="56"/>
        <end position="70"/>
    </location>
</feature>
<keyword evidence="5" id="KW-0547">Nucleotide-binding</keyword>
<keyword evidence="10" id="KW-0472">Membrane</keyword>
<evidence type="ECO:0000259" key="14">
    <source>
        <dbReference type="PROSITE" id="PS50929"/>
    </source>
</evidence>
<dbReference type="PROSITE" id="PS50893">
    <property type="entry name" value="ABC_TRANSPORTER_2"/>
    <property type="match status" value="1"/>
</dbReference>
<dbReference type="InterPro" id="IPR017871">
    <property type="entry name" value="ABC_transporter-like_CS"/>
</dbReference>
<evidence type="ECO:0000256" key="5">
    <source>
        <dbReference type="ARBA" id="ARBA00022741"/>
    </source>
</evidence>
<evidence type="ECO:0000259" key="13">
    <source>
        <dbReference type="PROSITE" id="PS50893"/>
    </source>
</evidence>
<proteinExistence type="inferred from homology"/>
<evidence type="ECO:0000256" key="11">
    <source>
        <dbReference type="ARBA" id="ARBA00023140"/>
    </source>
</evidence>
<dbReference type="Proteomes" id="UP000007110">
    <property type="component" value="Unassembled WGS sequence"/>
</dbReference>
<evidence type="ECO:0008006" key="17">
    <source>
        <dbReference type="Google" id="ProtNLM"/>
    </source>
</evidence>
<feature type="domain" description="ABC transporter" evidence="13">
    <location>
        <begin position="492"/>
        <end position="718"/>
    </location>
</feature>
<evidence type="ECO:0000256" key="12">
    <source>
        <dbReference type="SAM" id="MobiDB-lite"/>
    </source>
</evidence>
<dbReference type="Pfam" id="PF06472">
    <property type="entry name" value="ABC_membrane_2"/>
    <property type="match status" value="1"/>
</dbReference>
<dbReference type="KEGG" id="spu:589309"/>
<keyword evidence="11" id="KW-0576">Peroxisome</keyword>
<dbReference type="KEGG" id="spu:753304"/>
<dbReference type="GeneID" id="589309"/>
<dbReference type="SMART" id="SM00382">
    <property type="entry name" value="AAA"/>
    <property type="match status" value="1"/>
</dbReference>
<feature type="compositionally biased region" description="Basic and acidic residues" evidence="12">
    <location>
        <begin position="748"/>
        <end position="757"/>
    </location>
</feature>
<evidence type="ECO:0000313" key="16">
    <source>
        <dbReference type="Proteomes" id="UP000007110"/>
    </source>
</evidence>
<dbReference type="InterPro" id="IPR003593">
    <property type="entry name" value="AAA+_ATPase"/>
</dbReference>
<dbReference type="EnsemblMetazoa" id="XM_030985414">
    <property type="protein sequence ID" value="XP_030841274"/>
    <property type="gene ID" value="LOC753304"/>
</dbReference>
<feature type="region of interest" description="Disordered" evidence="12">
    <location>
        <begin position="50"/>
        <end position="91"/>
    </location>
</feature>
<dbReference type="GO" id="GO:0005324">
    <property type="term" value="F:long-chain fatty acid transmembrane transporter activity"/>
    <property type="evidence" value="ECO:0000318"/>
    <property type="project" value="GO_Central"/>
</dbReference>
<dbReference type="RefSeq" id="XP_030841274.1">
    <property type="nucleotide sequence ID" value="XM_030985414.1"/>
</dbReference>
<dbReference type="GO" id="GO:0005524">
    <property type="term" value="F:ATP binding"/>
    <property type="evidence" value="ECO:0000318"/>
    <property type="project" value="GO_Central"/>
</dbReference>
<dbReference type="GO" id="GO:0006635">
    <property type="term" value="P:fatty acid beta-oxidation"/>
    <property type="evidence" value="ECO:0000318"/>
    <property type="project" value="GO_Central"/>
</dbReference>
<feature type="domain" description="ABC transmembrane type-1" evidence="14">
    <location>
        <begin position="146"/>
        <end position="362"/>
    </location>
</feature>
<dbReference type="InterPro" id="IPR050835">
    <property type="entry name" value="ABC_transporter_sub-D"/>
</dbReference>
<keyword evidence="9" id="KW-1133">Transmembrane helix</keyword>
<organism evidence="15 16">
    <name type="scientific">Strongylocentrotus purpuratus</name>
    <name type="common">Purple sea urchin</name>
    <dbReference type="NCBI Taxonomy" id="7668"/>
    <lineage>
        <taxon>Eukaryota</taxon>
        <taxon>Metazoa</taxon>
        <taxon>Echinodermata</taxon>
        <taxon>Eleutherozoa</taxon>
        <taxon>Echinozoa</taxon>
        <taxon>Echinoidea</taxon>
        <taxon>Euechinoidea</taxon>
        <taxon>Echinacea</taxon>
        <taxon>Camarodonta</taxon>
        <taxon>Echinidea</taxon>
        <taxon>Strongylocentrotidae</taxon>
        <taxon>Strongylocentrotus</taxon>
    </lineage>
</organism>
<dbReference type="GO" id="GO:0042760">
    <property type="term" value="P:very long-chain fatty acid catabolic process"/>
    <property type="evidence" value="ECO:0000318"/>
    <property type="project" value="GO_Central"/>
</dbReference>
<dbReference type="OrthoDB" id="422637at2759"/>
<evidence type="ECO:0000256" key="9">
    <source>
        <dbReference type="ARBA" id="ARBA00022989"/>
    </source>
</evidence>
<reference evidence="15" key="2">
    <citation type="submission" date="2021-01" db="UniProtKB">
        <authorList>
            <consortium name="EnsemblMetazoa"/>
        </authorList>
    </citation>
    <scope>IDENTIFICATION</scope>
</reference>
<dbReference type="InterPro" id="IPR011527">
    <property type="entry name" value="ABC1_TM_dom"/>
</dbReference>
<evidence type="ECO:0000256" key="1">
    <source>
        <dbReference type="ARBA" id="ARBA00004585"/>
    </source>
</evidence>